<comment type="caution">
    <text evidence="1">The sequence shown here is derived from an EMBL/GenBank/DDBJ whole genome shotgun (WGS) entry which is preliminary data.</text>
</comment>
<name>A0A1Q9EL91_SYMMI</name>
<gene>
    <name evidence="1" type="ORF">AK812_SmicGene8312</name>
</gene>
<accession>A0A1Q9EL91</accession>
<protein>
    <submittedName>
        <fullName evidence="1">Uncharacterized protein</fullName>
    </submittedName>
</protein>
<sequence>MRTRKSMLKGRFERLFDDDAMKAHGPARAVDVFGLQRHQMKYPGLRYEHKINAILGACQSLVASNDASEADHVKPLCEVFKAFSTFDMFGRQWKDLPISLNYLRKPLQEPLFRTPAGERLAVAKTAEGLEEILERQLRGAFGQSPAPLGSLYCFQWMPRSTPGKSRGLSSASQLEFRQDKEQSEHVRASLAGPGALGIVRSVLRLCAIFGKQLTVVRVPALWYIFLGLVRGRKFWAADEDDEDDDDNVGVDVLAQSLLPSIKDSMRELRKML</sequence>
<organism evidence="1 2">
    <name type="scientific">Symbiodinium microadriaticum</name>
    <name type="common">Dinoflagellate</name>
    <name type="synonym">Zooxanthella microadriatica</name>
    <dbReference type="NCBI Taxonomy" id="2951"/>
    <lineage>
        <taxon>Eukaryota</taxon>
        <taxon>Sar</taxon>
        <taxon>Alveolata</taxon>
        <taxon>Dinophyceae</taxon>
        <taxon>Suessiales</taxon>
        <taxon>Symbiodiniaceae</taxon>
        <taxon>Symbiodinium</taxon>
    </lineage>
</organism>
<proteinExistence type="predicted"/>
<dbReference type="Proteomes" id="UP000186817">
    <property type="component" value="Unassembled WGS sequence"/>
</dbReference>
<evidence type="ECO:0000313" key="2">
    <source>
        <dbReference type="Proteomes" id="UP000186817"/>
    </source>
</evidence>
<evidence type="ECO:0000313" key="1">
    <source>
        <dbReference type="EMBL" id="OLQ08202.1"/>
    </source>
</evidence>
<dbReference type="EMBL" id="LSRX01000122">
    <property type="protein sequence ID" value="OLQ08202.1"/>
    <property type="molecule type" value="Genomic_DNA"/>
</dbReference>
<reference evidence="1 2" key="1">
    <citation type="submission" date="2016-02" db="EMBL/GenBank/DDBJ databases">
        <title>Genome analysis of coral dinoflagellate symbionts highlights evolutionary adaptations to a symbiotic lifestyle.</title>
        <authorList>
            <person name="Aranda M."/>
            <person name="Li Y."/>
            <person name="Liew Y.J."/>
            <person name="Baumgarten S."/>
            <person name="Simakov O."/>
            <person name="Wilson M."/>
            <person name="Piel J."/>
            <person name="Ashoor H."/>
            <person name="Bougouffa S."/>
            <person name="Bajic V.B."/>
            <person name="Ryu T."/>
            <person name="Ravasi T."/>
            <person name="Bayer T."/>
            <person name="Micklem G."/>
            <person name="Kim H."/>
            <person name="Bhak J."/>
            <person name="Lajeunesse T.C."/>
            <person name="Voolstra C.R."/>
        </authorList>
    </citation>
    <scope>NUCLEOTIDE SEQUENCE [LARGE SCALE GENOMIC DNA]</scope>
    <source>
        <strain evidence="1 2">CCMP2467</strain>
    </source>
</reference>
<dbReference type="AlphaFoldDB" id="A0A1Q9EL91"/>
<keyword evidence="2" id="KW-1185">Reference proteome</keyword>